<gene>
    <name evidence="1" type="ORF">AVEN_154512_1</name>
</gene>
<evidence type="ECO:0000313" key="1">
    <source>
        <dbReference type="EMBL" id="GBM69875.1"/>
    </source>
</evidence>
<comment type="caution">
    <text evidence="1">The sequence shown here is derived from an EMBL/GenBank/DDBJ whole genome shotgun (WGS) entry which is preliminary data.</text>
</comment>
<protein>
    <submittedName>
        <fullName evidence="1">Uncharacterized protein</fullName>
    </submittedName>
</protein>
<keyword evidence="2" id="KW-1185">Reference proteome</keyword>
<reference evidence="1 2" key="1">
    <citation type="journal article" date="2019" name="Sci. Rep.">
        <title>Orb-weaving spider Araneus ventricosus genome elucidates the spidroin gene catalogue.</title>
        <authorList>
            <person name="Kono N."/>
            <person name="Nakamura H."/>
            <person name="Ohtoshi R."/>
            <person name="Moran D.A.P."/>
            <person name="Shinohara A."/>
            <person name="Yoshida Y."/>
            <person name="Fujiwara M."/>
            <person name="Mori M."/>
            <person name="Tomita M."/>
            <person name="Arakawa K."/>
        </authorList>
    </citation>
    <scope>NUCLEOTIDE SEQUENCE [LARGE SCALE GENOMIC DNA]</scope>
</reference>
<name>A0A4Y2HXB5_ARAVE</name>
<proteinExistence type="predicted"/>
<dbReference type="Proteomes" id="UP000499080">
    <property type="component" value="Unassembled WGS sequence"/>
</dbReference>
<evidence type="ECO:0000313" key="2">
    <source>
        <dbReference type="Proteomes" id="UP000499080"/>
    </source>
</evidence>
<sequence>MLAERSHTSAAFYPHRKSPLESDQVNAKATLGNHHTRLFVHRIPPPGTASLMMFCAQALRHVGTIRSGAENKQMCILRVLFLALMTIRKQKYHFTVEDFIPEDTSERTKNIISVNIFLSDRDVTVITHNRLYGVTLGFIQQHWRSDGLLVGHLSLDTCGHHRENLQQIHLFSEEDLAEDKSSFESRPPSKEDEC</sequence>
<dbReference type="EMBL" id="BGPR01002218">
    <property type="protein sequence ID" value="GBM69875.1"/>
    <property type="molecule type" value="Genomic_DNA"/>
</dbReference>
<organism evidence="1 2">
    <name type="scientific">Araneus ventricosus</name>
    <name type="common">Orbweaver spider</name>
    <name type="synonym">Epeira ventricosa</name>
    <dbReference type="NCBI Taxonomy" id="182803"/>
    <lineage>
        <taxon>Eukaryota</taxon>
        <taxon>Metazoa</taxon>
        <taxon>Ecdysozoa</taxon>
        <taxon>Arthropoda</taxon>
        <taxon>Chelicerata</taxon>
        <taxon>Arachnida</taxon>
        <taxon>Araneae</taxon>
        <taxon>Araneomorphae</taxon>
        <taxon>Entelegynae</taxon>
        <taxon>Araneoidea</taxon>
        <taxon>Araneidae</taxon>
        <taxon>Araneus</taxon>
    </lineage>
</organism>
<dbReference type="AlphaFoldDB" id="A0A4Y2HXB5"/>
<accession>A0A4Y2HXB5</accession>